<organism evidence="4 5">
    <name type="scientific">Trichoderma cornu-damae</name>
    <dbReference type="NCBI Taxonomy" id="654480"/>
    <lineage>
        <taxon>Eukaryota</taxon>
        <taxon>Fungi</taxon>
        <taxon>Dikarya</taxon>
        <taxon>Ascomycota</taxon>
        <taxon>Pezizomycotina</taxon>
        <taxon>Sordariomycetes</taxon>
        <taxon>Hypocreomycetidae</taxon>
        <taxon>Hypocreales</taxon>
        <taxon>Hypocreaceae</taxon>
        <taxon>Trichoderma</taxon>
    </lineage>
</organism>
<keyword evidence="5" id="KW-1185">Reference proteome</keyword>
<keyword evidence="3" id="KW-0732">Signal</keyword>
<keyword evidence="2" id="KW-0812">Transmembrane</keyword>
<comment type="caution">
    <text evidence="4">The sequence shown here is derived from an EMBL/GenBank/DDBJ whole genome shotgun (WGS) entry which is preliminary data.</text>
</comment>
<feature type="transmembrane region" description="Helical" evidence="2">
    <location>
        <begin position="44"/>
        <end position="73"/>
    </location>
</feature>
<evidence type="ECO:0000256" key="2">
    <source>
        <dbReference type="SAM" id="Phobius"/>
    </source>
</evidence>
<dbReference type="OrthoDB" id="4900327at2759"/>
<feature type="chain" id="PRO_5040195870" evidence="3">
    <location>
        <begin position="21"/>
        <end position="196"/>
    </location>
</feature>
<sequence>MWCIRVVALAAILFSGRVMGRVTVTISDIPDAIYLTTTLTIYDGTVAATAQIAGIALGGCVIFGLFATIFFCFGRRNACPAHSDRRISIYNVGAGLGSFKTKMGRFWKKSPKQQADKSHGATTPAELMATAVPQRDPSPPERHEILPVELPTSVDPGNSPLPKYEDLDTPGRYRVFSWAAPETAYRPDKFEPGNKI</sequence>
<feature type="signal peptide" evidence="3">
    <location>
        <begin position="1"/>
        <end position="20"/>
    </location>
</feature>
<dbReference type="Proteomes" id="UP000827724">
    <property type="component" value="Unassembled WGS sequence"/>
</dbReference>
<keyword evidence="2" id="KW-1133">Transmembrane helix</keyword>
<proteinExistence type="predicted"/>
<protein>
    <submittedName>
        <fullName evidence="4">Uncharacterized protein</fullName>
    </submittedName>
</protein>
<gene>
    <name evidence="4" type="ORF">Trco_007777</name>
</gene>
<dbReference type="EMBL" id="JAIWOZ010000006">
    <property type="protein sequence ID" value="KAH6604331.1"/>
    <property type="molecule type" value="Genomic_DNA"/>
</dbReference>
<evidence type="ECO:0000256" key="3">
    <source>
        <dbReference type="SAM" id="SignalP"/>
    </source>
</evidence>
<reference evidence="4" key="1">
    <citation type="submission" date="2021-08" db="EMBL/GenBank/DDBJ databases">
        <title>Chromosome-Level Trichoderma cornu-damae using Hi-C Data.</title>
        <authorList>
            <person name="Kim C.S."/>
        </authorList>
    </citation>
    <scope>NUCLEOTIDE SEQUENCE</scope>
    <source>
        <strain evidence="4">KA19-0412C</strain>
    </source>
</reference>
<evidence type="ECO:0000313" key="5">
    <source>
        <dbReference type="Proteomes" id="UP000827724"/>
    </source>
</evidence>
<keyword evidence="2" id="KW-0472">Membrane</keyword>
<name>A0A9P8QEP2_9HYPO</name>
<feature type="region of interest" description="Disordered" evidence="1">
    <location>
        <begin position="132"/>
        <end position="166"/>
    </location>
</feature>
<evidence type="ECO:0000313" key="4">
    <source>
        <dbReference type="EMBL" id="KAH6604331.1"/>
    </source>
</evidence>
<accession>A0A9P8QEP2</accession>
<dbReference type="AlphaFoldDB" id="A0A9P8QEP2"/>
<evidence type="ECO:0000256" key="1">
    <source>
        <dbReference type="SAM" id="MobiDB-lite"/>
    </source>
</evidence>